<reference evidence="1" key="1">
    <citation type="journal article" date="2017" name="Nature">
        <title>The sunflower genome provides insights into oil metabolism, flowering and Asterid evolution.</title>
        <authorList>
            <person name="Badouin H."/>
            <person name="Gouzy J."/>
            <person name="Grassa C.J."/>
            <person name="Murat F."/>
            <person name="Staton S.E."/>
            <person name="Cottret L."/>
            <person name="Lelandais-Briere C."/>
            <person name="Owens G.L."/>
            <person name="Carrere S."/>
            <person name="Mayjonade B."/>
            <person name="Legrand L."/>
            <person name="Gill N."/>
            <person name="Kane N.C."/>
            <person name="Bowers J.E."/>
            <person name="Hubner S."/>
            <person name="Bellec A."/>
            <person name="Berard A."/>
            <person name="Berges H."/>
            <person name="Blanchet N."/>
            <person name="Boniface M.C."/>
            <person name="Brunel D."/>
            <person name="Catrice O."/>
            <person name="Chaidir N."/>
            <person name="Claudel C."/>
            <person name="Donnadieu C."/>
            <person name="Faraut T."/>
            <person name="Fievet G."/>
            <person name="Helmstetter N."/>
            <person name="King M."/>
            <person name="Knapp S.J."/>
            <person name="Lai Z."/>
            <person name="Le Paslier M.C."/>
            <person name="Lippi Y."/>
            <person name="Lorenzon L."/>
            <person name="Mandel J.R."/>
            <person name="Marage G."/>
            <person name="Marchand G."/>
            <person name="Marquand E."/>
            <person name="Bret-Mestries E."/>
            <person name="Morien E."/>
            <person name="Nambeesan S."/>
            <person name="Nguyen T."/>
            <person name="Pegot-Espagnet P."/>
            <person name="Pouilly N."/>
            <person name="Raftis F."/>
            <person name="Sallet E."/>
            <person name="Schiex T."/>
            <person name="Thomas J."/>
            <person name="Vandecasteele C."/>
            <person name="Vares D."/>
            <person name="Vear F."/>
            <person name="Vautrin S."/>
            <person name="Crespi M."/>
            <person name="Mangin B."/>
            <person name="Burke J.M."/>
            <person name="Salse J."/>
            <person name="Munos S."/>
            <person name="Vincourt P."/>
            <person name="Rieseberg L.H."/>
            <person name="Langlade N.B."/>
        </authorList>
    </citation>
    <scope>NUCLEOTIDE SEQUENCE</scope>
    <source>
        <tissue evidence="1">Leaves</tissue>
    </source>
</reference>
<dbReference type="EMBL" id="MNCJ02000320">
    <property type="protein sequence ID" value="KAF5806308.1"/>
    <property type="molecule type" value="Genomic_DNA"/>
</dbReference>
<accession>A0A9K3J006</accession>
<protein>
    <submittedName>
        <fullName evidence="1">Uncharacterized protein</fullName>
    </submittedName>
</protein>
<dbReference type="AlphaFoldDB" id="A0A9K3J006"/>
<proteinExistence type="predicted"/>
<dbReference type="Gramene" id="mRNA:HanXRQr2_Chr05g0219851">
    <property type="protein sequence ID" value="mRNA:HanXRQr2_Chr05g0219851"/>
    <property type="gene ID" value="HanXRQr2_Chr05g0219851"/>
</dbReference>
<organism evidence="1 2">
    <name type="scientific">Helianthus annuus</name>
    <name type="common">Common sunflower</name>
    <dbReference type="NCBI Taxonomy" id="4232"/>
    <lineage>
        <taxon>Eukaryota</taxon>
        <taxon>Viridiplantae</taxon>
        <taxon>Streptophyta</taxon>
        <taxon>Embryophyta</taxon>
        <taxon>Tracheophyta</taxon>
        <taxon>Spermatophyta</taxon>
        <taxon>Magnoliopsida</taxon>
        <taxon>eudicotyledons</taxon>
        <taxon>Gunneridae</taxon>
        <taxon>Pentapetalae</taxon>
        <taxon>asterids</taxon>
        <taxon>campanulids</taxon>
        <taxon>Asterales</taxon>
        <taxon>Asteraceae</taxon>
        <taxon>Asteroideae</taxon>
        <taxon>Heliantheae alliance</taxon>
        <taxon>Heliantheae</taxon>
        <taxon>Helianthus</taxon>
    </lineage>
</organism>
<sequence length="52" mass="5963">MTMGCGDGRIVREREFWVRVQSCKVKMNRLLVRGVDLLRSVEVFGECADLGF</sequence>
<evidence type="ECO:0000313" key="1">
    <source>
        <dbReference type="EMBL" id="KAF5806308.1"/>
    </source>
</evidence>
<keyword evidence="2" id="KW-1185">Reference proteome</keyword>
<evidence type="ECO:0000313" key="2">
    <source>
        <dbReference type="Proteomes" id="UP000215914"/>
    </source>
</evidence>
<comment type="caution">
    <text evidence="1">The sequence shown here is derived from an EMBL/GenBank/DDBJ whole genome shotgun (WGS) entry which is preliminary data.</text>
</comment>
<gene>
    <name evidence="1" type="ORF">HanXRQr2_Chr05g0219851</name>
</gene>
<reference evidence="1" key="2">
    <citation type="submission" date="2020-06" db="EMBL/GenBank/DDBJ databases">
        <title>Helianthus annuus Genome sequencing and assembly Release 2.</title>
        <authorList>
            <person name="Gouzy J."/>
            <person name="Langlade N."/>
            <person name="Munos S."/>
        </authorList>
    </citation>
    <scope>NUCLEOTIDE SEQUENCE</scope>
    <source>
        <tissue evidence="1">Leaves</tissue>
    </source>
</reference>
<dbReference type="Proteomes" id="UP000215914">
    <property type="component" value="Unassembled WGS sequence"/>
</dbReference>
<name>A0A9K3J006_HELAN</name>